<dbReference type="CDD" id="cd11040">
    <property type="entry name" value="CYP7_CYP8-like"/>
    <property type="match status" value="1"/>
</dbReference>
<keyword evidence="7" id="KW-0560">Oxidoreductase</keyword>
<dbReference type="Pfam" id="PF00067">
    <property type="entry name" value="p450"/>
    <property type="match status" value="1"/>
</dbReference>
<organism evidence="8 9">
    <name type="scientific">Fusarium piperis</name>
    <dbReference type="NCBI Taxonomy" id="1435070"/>
    <lineage>
        <taxon>Eukaryota</taxon>
        <taxon>Fungi</taxon>
        <taxon>Dikarya</taxon>
        <taxon>Ascomycota</taxon>
        <taxon>Pezizomycotina</taxon>
        <taxon>Sordariomycetes</taxon>
        <taxon>Hypocreomycetidae</taxon>
        <taxon>Hypocreales</taxon>
        <taxon>Nectriaceae</taxon>
        <taxon>Fusarium</taxon>
        <taxon>Fusarium solani species complex</taxon>
    </lineage>
</organism>
<evidence type="ECO:0000256" key="1">
    <source>
        <dbReference type="ARBA" id="ARBA00001971"/>
    </source>
</evidence>
<feature type="binding site" description="axial binding residue" evidence="6">
    <location>
        <position position="474"/>
    </location>
    <ligand>
        <name>heme</name>
        <dbReference type="ChEBI" id="CHEBI:30413"/>
    </ligand>
    <ligandPart>
        <name>Fe</name>
        <dbReference type="ChEBI" id="CHEBI:18248"/>
    </ligandPart>
</feature>
<accession>A0A9W9BUC0</accession>
<comment type="similarity">
    <text evidence="2 7">Belongs to the cytochrome P450 family.</text>
</comment>
<keyword evidence="5 7" id="KW-0503">Monooxygenase</keyword>
<dbReference type="InterPro" id="IPR002403">
    <property type="entry name" value="Cyt_P450_E_grp-IV"/>
</dbReference>
<dbReference type="InterPro" id="IPR017972">
    <property type="entry name" value="Cyt_P450_CS"/>
</dbReference>
<keyword evidence="6 7" id="KW-0349">Heme</keyword>
<dbReference type="GO" id="GO:0004497">
    <property type="term" value="F:monooxygenase activity"/>
    <property type="evidence" value="ECO:0007669"/>
    <property type="project" value="UniProtKB-KW"/>
</dbReference>
<comment type="cofactor">
    <cofactor evidence="1 6">
        <name>heme</name>
        <dbReference type="ChEBI" id="CHEBI:30413"/>
    </cofactor>
</comment>
<dbReference type="SUPFAM" id="SSF48264">
    <property type="entry name" value="Cytochrome P450"/>
    <property type="match status" value="1"/>
</dbReference>
<dbReference type="Gene3D" id="1.10.630.10">
    <property type="entry name" value="Cytochrome P450"/>
    <property type="match status" value="1"/>
</dbReference>
<gene>
    <name evidence="8" type="ORF">N0V84_000956</name>
</gene>
<evidence type="ECO:0000313" key="9">
    <source>
        <dbReference type="Proteomes" id="UP001140502"/>
    </source>
</evidence>
<dbReference type="PANTHER" id="PTHR47582">
    <property type="entry name" value="P450, PUTATIVE (EUROFUNG)-RELATED"/>
    <property type="match status" value="1"/>
</dbReference>
<dbReference type="PANTHER" id="PTHR47582:SF1">
    <property type="entry name" value="P450, PUTATIVE (EUROFUNG)-RELATED"/>
    <property type="match status" value="1"/>
</dbReference>
<evidence type="ECO:0000313" key="8">
    <source>
        <dbReference type="EMBL" id="KAJ4328597.1"/>
    </source>
</evidence>
<reference evidence="8" key="1">
    <citation type="submission" date="2022-10" db="EMBL/GenBank/DDBJ databases">
        <title>Tapping the CABI collections for fungal endophytes: first genome assemblies for Collariella, Neodidymelliopsis, Ascochyta clinopodiicola, Didymella pomorum, Didymosphaeria variabile, Neocosmospora piperis and Neocucurbitaria cava.</title>
        <authorList>
            <person name="Hill R."/>
        </authorList>
    </citation>
    <scope>NUCLEOTIDE SEQUENCE</scope>
    <source>
        <strain evidence="8">IMI 366586</strain>
    </source>
</reference>
<dbReference type="InterPro" id="IPR001128">
    <property type="entry name" value="Cyt_P450"/>
</dbReference>
<evidence type="ECO:0000256" key="5">
    <source>
        <dbReference type="ARBA" id="ARBA00023033"/>
    </source>
</evidence>
<dbReference type="GO" id="GO:0020037">
    <property type="term" value="F:heme binding"/>
    <property type="evidence" value="ECO:0007669"/>
    <property type="project" value="InterPro"/>
</dbReference>
<dbReference type="GO" id="GO:0016705">
    <property type="term" value="F:oxidoreductase activity, acting on paired donors, with incorporation or reduction of molecular oxygen"/>
    <property type="evidence" value="ECO:0007669"/>
    <property type="project" value="InterPro"/>
</dbReference>
<evidence type="ECO:0000256" key="2">
    <source>
        <dbReference type="ARBA" id="ARBA00010617"/>
    </source>
</evidence>
<sequence>MGVLNQGSLLQGLAADLFDGNYSTAAVWATALLAGALALSLLLTPRLDPREPPVVKPTIPLIGHIIGIIQHQSDYHRIIHNANPTKPIATLPMLNGKMYTIYDPHLVQTALRSRIASFEPFVVDFAQKTFGLSKETFAKVRGPNVFGDFTDAIHSSFQAPMLHKMNVHFLASISAKMDPISSGTVRVDELNSGKEEVVKGGLRVENLYLWCRDVMTLATTKALYGDHDPFGPQPHLVDDLWLFEESVPYFLLSLFPSITMPKAYRARSMLQALMGKYYSEEHDINDPTTSQLVKNRAGALRKHGLTGNEVAQLEVILPNVATLNAVPTFYWMLLFIFERPELVVRLRREVEAAAVVSDIQGKRTATFNIASFDAKLPLLISCYRETMRLSNHSVSMRRIMQDMTITGADGQSYLLKKGVDLQLPAGVTHHDRRAWGDDFDDFDAERFLQRAGDAETERRRKAAYFPFGGGRHLCPGRNFAFAEILGFMAVLVLGFDVEPLGMRFGEMKMLGGQLASGTVRPEKHGKGLGGKITRRSGWEDVEWRFEC</sequence>
<dbReference type="PROSITE" id="PS00086">
    <property type="entry name" value="CYTOCHROME_P450"/>
    <property type="match status" value="1"/>
</dbReference>
<keyword evidence="4 6" id="KW-0408">Iron</keyword>
<keyword evidence="9" id="KW-1185">Reference proteome</keyword>
<protein>
    <submittedName>
        <fullName evidence="8">Uncharacterized protein</fullName>
    </submittedName>
</protein>
<dbReference type="InterPro" id="IPR053007">
    <property type="entry name" value="CYP450_monoxygenase_sec-met"/>
</dbReference>
<keyword evidence="3 6" id="KW-0479">Metal-binding</keyword>
<name>A0A9W9BUC0_9HYPO</name>
<dbReference type="EMBL" id="JAPEUR010000009">
    <property type="protein sequence ID" value="KAJ4328597.1"/>
    <property type="molecule type" value="Genomic_DNA"/>
</dbReference>
<dbReference type="GO" id="GO:0005506">
    <property type="term" value="F:iron ion binding"/>
    <property type="evidence" value="ECO:0007669"/>
    <property type="project" value="InterPro"/>
</dbReference>
<evidence type="ECO:0000256" key="6">
    <source>
        <dbReference type="PIRSR" id="PIRSR602403-1"/>
    </source>
</evidence>
<comment type="caution">
    <text evidence="8">The sequence shown here is derived from an EMBL/GenBank/DDBJ whole genome shotgun (WGS) entry which is preliminary data.</text>
</comment>
<evidence type="ECO:0000256" key="4">
    <source>
        <dbReference type="ARBA" id="ARBA00023004"/>
    </source>
</evidence>
<proteinExistence type="inferred from homology"/>
<dbReference type="InterPro" id="IPR036396">
    <property type="entry name" value="Cyt_P450_sf"/>
</dbReference>
<dbReference type="OrthoDB" id="1470350at2759"/>
<dbReference type="PRINTS" id="PR00465">
    <property type="entry name" value="EP450IV"/>
</dbReference>
<evidence type="ECO:0000256" key="3">
    <source>
        <dbReference type="ARBA" id="ARBA00022723"/>
    </source>
</evidence>
<dbReference type="Proteomes" id="UP001140502">
    <property type="component" value="Unassembled WGS sequence"/>
</dbReference>
<dbReference type="AlphaFoldDB" id="A0A9W9BUC0"/>
<evidence type="ECO:0000256" key="7">
    <source>
        <dbReference type="RuleBase" id="RU000461"/>
    </source>
</evidence>